<proteinExistence type="predicted"/>
<evidence type="ECO:0000313" key="2">
    <source>
        <dbReference type="Proteomes" id="UP001208794"/>
    </source>
</evidence>
<keyword evidence="2" id="KW-1185">Reference proteome</keyword>
<protein>
    <recommendedName>
        <fullName evidence="3">Lipoprotein</fullName>
    </recommendedName>
</protein>
<gene>
    <name evidence="1" type="ORF">ND855_18545</name>
</gene>
<dbReference type="RefSeq" id="WP_265359698.1">
    <property type="nucleotide sequence ID" value="NZ_JAMQPR010000003.1"/>
</dbReference>
<sequence>MLRRYNFKLLPFFLVFVLLPVCEEKTQLKQTKPVSQKILLEEENSLFNRNEIVRVFEIPYEKYQKVDPNRFIKEICDQEGKIKVYDFYEVIQKQAGRTYLGIFFEKEAGRFVSHLQVDFFAGIDTLKEVYCIKFTKEFRDCRLSFVLSKEPDMTPEIIYLRSRNDKLFFLIHPDIARPMFFGHGHIESKEFLESAKEAYKLYKLEKDAPPLTDFDFDEKDVRALDTILGMQ</sequence>
<organism evidence="1 2">
    <name type="scientific">Leptospira paudalimensis</name>
    <dbReference type="NCBI Taxonomy" id="2950024"/>
    <lineage>
        <taxon>Bacteria</taxon>
        <taxon>Pseudomonadati</taxon>
        <taxon>Spirochaetota</taxon>
        <taxon>Spirochaetia</taxon>
        <taxon>Leptospirales</taxon>
        <taxon>Leptospiraceae</taxon>
        <taxon>Leptospira</taxon>
    </lineage>
</organism>
<evidence type="ECO:0000313" key="1">
    <source>
        <dbReference type="EMBL" id="MCW7506140.1"/>
    </source>
</evidence>
<accession>A0ABT3MCQ6</accession>
<reference evidence="1 2" key="1">
    <citation type="submission" date="2022-06" db="EMBL/GenBank/DDBJ databases">
        <title>Leptospira isolates from biofilms formed at urban environments.</title>
        <authorList>
            <person name="Ribeiro P.S."/>
            <person name="Sousa T."/>
            <person name="Carvalho N."/>
            <person name="Aburjaile F."/>
            <person name="Neves F."/>
            <person name="Oliveira D."/>
            <person name="Blanco L."/>
            <person name="Lima J."/>
            <person name="Costa F."/>
            <person name="Brenig B."/>
            <person name="Soares S."/>
            <person name="Ramos R."/>
            <person name="Goes-Neto A."/>
            <person name="Matiuzzi M."/>
            <person name="Azevedo V."/>
            <person name="Ristow P."/>
        </authorList>
    </citation>
    <scope>NUCLEOTIDE SEQUENCE [LARGE SCALE GENOMIC DNA]</scope>
    <source>
        <strain evidence="1 2">VSF14</strain>
    </source>
</reference>
<dbReference type="EMBL" id="JAMQPR010000003">
    <property type="protein sequence ID" value="MCW7506140.1"/>
    <property type="molecule type" value="Genomic_DNA"/>
</dbReference>
<comment type="caution">
    <text evidence="1">The sequence shown here is derived from an EMBL/GenBank/DDBJ whole genome shotgun (WGS) entry which is preliminary data.</text>
</comment>
<dbReference type="Proteomes" id="UP001208794">
    <property type="component" value="Unassembled WGS sequence"/>
</dbReference>
<evidence type="ECO:0008006" key="3">
    <source>
        <dbReference type="Google" id="ProtNLM"/>
    </source>
</evidence>
<name>A0ABT3MCQ6_9LEPT</name>